<evidence type="ECO:0000259" key="2">
    <source>
        <dbReference type="Pfam" id="PF13012"/>
    </source>
</evidence>
<organism evidence="3 4">
    <name type="scientific">Scheffersomyces spartinae</name>
    <dbReference type="NCBI Taxonomy" id="45513"/>
    <lineage>
        <taxon>Eukaryota</taxon>
        <taxon>Fungi</taxon>
        <taxon>Dikarya</taxon>
        <taxon>Ascomycota</taxon>
        <taxon>Saccharomycotina</taxon>
        <taxon>Pichiomycetes</taxon>
        <taxon>Debaryomycetaceae</taxon>
        <taxon>Scheffersomyces</taxon>
    </lineage>
</organism>
<evidence type="ECO:0000259" key="1">
    <source>
        <dbReference type="Pfam" id="PF01398"/>
    </source>
</evidence>
<gene>
    <name evidence="3" type="ORF">KQ657_001478</name>
</gene>
<dbReference type="PANTHER" id="PTHR10540:SF6">
    <property type="entry name" value="EUKARYOTIC TRANSLATION INITIATION FACTOR 3 SUBUNIT F"/>
    <property type="match status" value="1"/>
</dbReference>
<sequence length="325" mass="36130">MTVESPIMHLVKPSVSAPMAGTAGSACKIKIHTSAVLQVLEIVSKQVLPENKRMIGTLLGIRLDDGLLFEIKDAFMVPCNETGDSIAIEEETHRKLYQLYKKAHLKEHVLGWFGSSEQIDNTTALIHDFYSHGTDRAYPSPALHLNVQYIKDGEVHVPEFTTYLGAVIGKSANNTQKMGWKTVSNNNSYVFTPIPHAIVDGSSTEQIAANFLKTKTVNVDSTQLSLDLSFLTTQLNAVTDNIDAILNRVESASLDALQNDDNLDLLRLLSNSLLSKPQILDDMEELRRHFHNHNQDVIMIEYLTKAVKEQIELIAKATSDADKKH</sequence>
<feature type="domain" description="JAB1/MPN/MOV34 metalloenzyme" evidence="1">
    <location>
        <begin position="28"/>
        <end position="132"/>
    </location>
</feature>
<dbReference type="Pfam" id="PF13012">
    <property type="entry name" value="MitMem_reg"/>
    <property type="match status" value="1"/>
</dbReference>
<dbReference type="OrthoDB" id="25498at2759"/>
<dbReference type="EMBL" id="JAHMUF010000016">
    <property type="protein sequence ID" value="KAG7192697.1"/>
    <property type="molecule type" value="Genomic_DNA"/>
</dbReference>
<evidence type="ECO:0000313" key="3">
    <source>
        <dbReference type="EMBL" id="KAG7192697.1"/>
    </source>
</evidence>
<protein>
    <recommendedName>
        <fullName evidence="5">MPN domain-containing protein</fullName>
    </recommendedName>
</protein>
<name>A0A9P7V7K6_9ASCO</name>
<dbReference type="GO" id="GO:0003743">
    <property type="term" value="F:translation initiation factor activity"/>
    <property type="evidence" value="ECO:0007669"/>
    <property type="project" value="TreeGrafter"/>
</dbReference>
<dbReference type="GO" id="GO:0071541">
    <property type="term" value="C:eukaryotic translation initiation factor 3 complex, eIF3m"/>
    <property type="evidence" value="ECO:0007669"/>
    <property type="project" value="TreeGrafter"/>
</dbReference>
<feature type="domain" description="EIF3F/CSN6-like C-terminal" evidence="2">
    <location>
        <begin position="205"/>
        <end position="314"/>
    </location>
</feature>
<dbReference type="InterPro" id="IPR000555">
    <property type="entry name" value="JAMM/MPN+_dom"/>
</dbReference>
<dbReference type="InterPro" id="IPR024969">
    <property type="entry name" value="EIF3F/CSN6-like_C"/>
</dbReference>
<dbReference type="GeneID" id="66114852"/>
<reference evidence="3" key="1">
    <citation type="submission" date="2021-03" db="EMBL/GenBank/DDBJ databases">
        <authorList>
            <person name="Palmer J.M."/>
        </authorList>
    </citation>
    <scope>NUCLEOTIDE SEQUENCE</scope>
    <source>
        <strain evidence="3">ARV_011</strain>
    </source>
</reference>
<dbReference type="Pfam" id="PF01398">
    <property type="entry name" value="JAB"/>
    <property type="match status" value="1"/>
</dbReference>
<dbReference type="Gene3D" id="3.40.140.10">
    <property type="entry name" value="Cytidine Deaminase, domain 2"/>
    <property type="match status" value="1"/>
</dbReference>
<dbReference type="RefSeq" id="XP_043048247.1">
    <property type="nucleotide sequence ID" value="XM_043192275.1"/>
</dbReference>
<accession>A0A9P7V7K6</accession>
<evidence type="ECO:0008006" key="5">
    <source>
        <dbReference type="Google" id="ProtNLM"/>
    </source>
</evidence>
<dbReference type="GO" id="GO:0031369">
    <property type="term" value="F:translation initiation factor binding"/>
    <property type="evidence" value="ECO:0007669"/>
    <property type="project" value="TreeGrafter"/>
</dbReference>
<dbReference type="Proteomes" id="UP000790833">
    <property type="component" value="Unassembled WGS sequence"/>
</dbReference>
<proteinExistence type="predicted"/>
<dbReference type="AlphaFoldDB" id="A0A9P7V7K6"/>
<dbReference type="GO" id="GO:0008237">
    <property type="term" value="F:metallopeptidase activity"/>
    <property type="evidence" value="ECO:0007669"/>
    <property type="project" value="InterPro"/>
</dbReference>
<evidence type="ECO:0000313" key="4">
    <source>
        <dbReference type="Proteomes" id="UP000790833"/>
    </source>
</evidence>
<keyword evidence="4" id="KW-1185">Reference proteome</keyword>
<dbReference type="PANTHER" id="PTHR10540">
    <property type="entry name" value="EUKARYOTIC TRANSLATION INITIATION FACTOR 3 SUBUNIT F-RELATED"/>
    <property type="match status" value="1"/>
</dbReference>
<comment type="caution">
    <text evidence="3">The sequence shown here is derived from an EMBL/GenBank/DDBJ whole genome shotgun (WGS) entry which is preliminary data.</text>
</comment>